<keyword evidence="2" id="KW-1185">Reference proteome</keyword>
<organism evidence="1 2">
    <name type="scientific">Brachionus plicatilis</name>
    <name type="common">Marine rotifer</name>
    <name type="synonym">Brachionus muelleri</name>
    <dbReference type="NCBI Taxonomy" id="10195"/>
    <lineage>
        <taxon>Eukaryota</taxon>
        <taxon>Metazoa</taxon>
        <taxon>Spiralia</taxon>
        <taxon>Gnathifera</taxon>
        <taxon>Rotifera</taxon>
        <taxon>Eurotatoria</taxon>
        <taxon>Monogononta</taxon>
        <taxon>Pseudotrocha</taxon>
        <taxon>Ploima</taxon>
        <taxon>Brachionidae</taxon>
        <taxon>Brachionus</taxon>
    </lineage>
</organism>
<dbReference type="Proteomes" id="UP000276133">
    <property type="component" value="Unassembled WGS sequence"/>
</dbReference>
<proteinExistence type="predicted"/>
<comment type="caution">
    <text evidence="1">The sequence shown here is derived from an EMBL/GenBank/DDBJ whole genome shotgun (WGS) entry which is preliminary data.</text>
</comment>
<evidence type="ECO:0000313" key="2">
    <source>
        <dbReference type="Proteomes" id="UP000276133"/>
    </source>
</evidence>
<dbReference type="AlphaFoldDB" id="A0A3M7PPX3"/>
<gene>
    <name evidence="1" type="ORF">BpHYR1_028217</name>
</gene>
<accession>A0A3M7PPX3</accession>
<evidence type="ECO:0000313" key="1">
    <source>
        <dbReference type="EMBL" id="RNA00959.1"/>
    </source>
</evidence>
<name>A0A3M7PPX3_BRAPC</name>
<reference evidence="1 2" key="1">
    <citation type="journal article" date="2018" name="Sci. Rep.">
        <title>Genomic signatures of local adaptation to the degree of environmental predictability in rotifers.</title>
        <authorList>
            <person name="Franch-Gras L."/>
            <person name="Hahn C."/>
            <person name="Garcia-Roger E.M."/>
            <person name="Carmona M.J."/>
            <person name="Serra M."/>
            <person name="Gomez A."/>
        </authorList>
    </citation>
    <scope>NUCLEOTIDE SEQUENCE [LARGE SCALE GENOMIC DNA]</scope>
    <source>
        <strain evidence="1">HYR1</strain>
    </source>
</reference>
<dbReference type="EMBL" id="REGN01009542">
    <property type="protein sequence ID" value="RNA00959.1"/>
    <property type="molecule type" value="Genomic_DNA"/>
</dbReference>
<protein>
    <submittedName>
        <fullName evidence="1">Uncharacterized protein</fullName>
    </submittedName>
</protein>
<sequence length="182" mass="20400">MPIFSAQTHRIIKTRLYTKLFNEKNDSTHNIESDSGLDDFNRKYQHHEFDYKLETNGISDIIGSLPSGKSIGLHGVSNEMIKCAASSTLVNILKNLFEKIINSQVFPCLFNISIIKPLIKDVKKPVDNTDVIVLISKKFSFVSFTRQEDGSIEGEILPEGKSDACEIDETRGGVIKLNLIVQ</sequence>